<dbReference type="PANTHER" id="PTHR43236">
    <property type="entry name" value="ANTITOXIN HIGA1"/>
    <property type="match status" value="1"/>
</dbReference>
<dbReference type="AlphaFoldDB" id="A0A376CKB6"/>
<reference evidence="2 3" key="1">
    <citation type="submission" date="2018-06" db="EMBL/GenBank/DDBJ databases">
        <authorList>
            <consortium name="Pathogen Informatics"/>
            <person name="Doyle S."/>
        </authorList>
    </citation>
    <scope>NUCLEOTIDE SEQUENCE [LARGE SCALE GENOMIC DNA]</scope>
    <source>
        <strain evidence="2 3">NCTC11862</strain>
    </source>
</reference>
<dbReference type="Gene3D" id="1.10.10.2910">
    <property type="match status" value="1"/>
</dbReference>
<gene>
    <name evidence="2" type="ORF">NCTC11862_00286</name>
</gene>
<dbReference type="InterPro" id="IPR052345">
    <property type="entry name" value="Rad_response_metalloprotease"/>
</dbReference>
<proteinExistence type="predicted"/>
<dbReference type="RefSeq" id="WP_040429205.1">
    <property type="nucleotide sequence ID" value="NZ_LDYD01000006.1"/>
</dbReference>
<dbReference type="Proteomes" id="UP000254467">
    <property type="component" value="Unassembled WGS sequence"/>
</dbReference>
<dbReference type="EMBL" id="UFXQ01000001">
    <property type="protein sequence ID" value="STC68529.1"/>
    <property type="molecule type" value="Genomic_DNA"/>
</dbReference>
<evidence type="ECO:0000313" key="2">
    <source>
        <dbReference type="EMBL" id="STC68529.1"/>
    </source>
</evidence>
<feature type="domain" description="IrrE N-terminal-like" evidence="1">
    <location>
        <begin position="197"/>
        <end position="290"/>
    </location>
</feature>
<evidence type="ECO:0000259" key="1">
    <source>
        <dbReference type="Pfam" id="PF06114"/>
    </source>
</evidence>
<dbReference type="InterPro" id="IPR010359">
    <property type="entry name" value="IrrE_HExxH"/>
</dbReference>
<dbReference type="OrthoDB" id="9796786at2"/>
<sequence length="378" mass="41673">MSSPRVAISPSVLTWATRRTGLTDNELSKKFPKFEEWLEGKEKPTLPQARALAKAARLPFGRLLLDEPTGEDVGLPDFRTVNNSEIDELSPDLQEVVTKAQQRLAWYSEYAMREGVQPPSLLSSVIEGTGAETAANAARQSLGLEAFSPIAGSHKVRTLVALMESNGILVARNSIVENSTKRPLAVEEFRGFTIVDDGFCLVFINTRDSKTAQLFSLAHELGHVVSATPGLSDHSKNVEVERWCNKFAAEFIVPAGAVKNEHNSGRLLMEEVKNLGQRFGMSREAMLWRLVELKLCSQEEANEVLPLIKGDPRDSRKDSGGAPPHHVLVRARVGGRFYDTVTQAAENGQISQRDAARYLGAANYESFMKLVETRNLST</sequence>
<dbReference type="PANTHER" id="PTHR43236:SF2">
    <property type="entry name" value="BLL0069 PROTEIN"/>
    <property type="match status" value="1"/>
</dbReference>
<protein>
    <submittedName>
        <fullName evidence="2">Domain of uncharacterized function (DUF955)</fullName>
    </submittedName>
</protein>
<organism evidence="2 3">
    <name type="scientific">Corynebacterium pilosum</name>
    <dbReference type="NCBI Taxonomy" id="35756"/>
    <lineage>
        <taxon>Bacteria</taxon>
        <taxon>Bacillati</taxon>
        <taxon>Actinomycetota</taxon>
        <taxon>Actinomycetes</taxon>
        <taxon>Mycobacteriales</taxon>
        <taxon>Corynebacteriaceae</taxon>
        <taxon>Corynebacterium</taxon>
    </lineage>
</organism>
<accession>A0A376CKB6</accession>
<name>A0A376CKB6_9CORY</name>
<dbReference type="Pfam" id="PF06114">
    <property type="entry name" value="Peptidase_M78"/>
    <property type="match status" value="1"/>
</dbReference>
<keyword evidence="3" id="KW-1185">Reference proteome</keyword>
<evidence type="ECO:0000313" key="3">
    <source>
        <dbReference type="Proteomes" id="UP000254467"/>
    </source>
</evidence>
<dbReference type="STRING" id="35756.GCA_001044155_01567"/>